<evidence type="ECO:0000313" key="2">
    <source>
        <dbReference type="Proteomes" id="UP001141806"/>
    </source>
</evidence>
<dbReference type="Proteomes" id="UP001141806">
    <property type="component" value="Unassembled WGS sequence"/>
</dbReference>
<dbReference type="EMBL" id="JAMYWD010000010">
    <property type="protein sequence ID" value="KAJ4959343.1"/>
    <property type="molecule type" value="Genomic_DNA"/>
</dbReference>
<dbReference type="AlphaFoldDB" id="A0A9Q0K2R1"/>
<reference evidence="1" key="1">
    <citation type="journal article" date="2023" name="Plant J.">
        <title>The genome of the king protea, Protea cynaroides.</title>
        <authorList>
            <person name="Chang J."/>
            <person name="Duong T.A."/>
            <person name="Schoeman C."/>
            <person name="Ma X."/>
            <person name="Roodt D."/>
            <person name="Barker N."/>
            <person name="Li Z."/>
            <person name="Van de Peer Y."/>
            <person name="Mizrachi E."/>
        </authorList>
    </citation>
    <scope>NUCLEOTIDE SEQUENCE</scope>
    <source>
        <tissue evidence="1">Young leaves</tissue>
    </source>
</reference>
<protein>
    <submittedName>
        <fullName evidence="1">Uncharacterized protein</fullName>
    </submittedName>
</protein>
<name>A0A9Q0K2R1_9MAGN</name>
<comment type="caution">
    <text evidence="1">The sequence shown here is derived from an EMBL/GenBank/DDBJ whole genome shotgun (WGS) entry which is preliminary data.</text>
</comment>
<evidence type="ECO:0000313" key="1">
    <source>
        <dbReference type="EMBL" id="KAJ4959343.1"/>
    </source>
</evidence>
<organism evidence="1 2">
    <name type="scientific">Protea cynaroides</name>
    <dbReference type="NCBI Taxonomy" id="273540"/>
    <lineage>
        <taxon>Eukaryota</taxon>
        <taxon>Viridiplantae</taxon>
        <taxon>Streptophyta</taxon>
        <taxon>Embryophyta</taxon>
        <taxon>Tracheophyta</taxon>
        <taxon>Spermatophyta</taxon>
        <taxon>Magnoliopsida</taxon>
        <taxon>Proteales</taxon>
        <taxon>Proteaceae</taxon>
        <taxon>Protea</taxon>
    </lineage>
</organism>
<gene>
    <name evidence="1" type="ORF">NE237_026454</name>
</gene>
<proteinExistence type="predicted"/>
<accession>A0A9Q0K2R1</accession>
<keyword evidence="2" id="KW-1185">Reference proteome</keyword>
<sequence>MDPADSHNSPSASAWFRKQVYVSSVHGNCSVHKYIPSTGPAPVLCDTNSVQSNDGVRTLDDHSDSNLNDNAVQQHYSSSHPMVTRGNDTSLLDSFESEISNEFAMKTLALSIIFLG</sequence>